<gene>
    <name evidence="12" type="ORF">CVLEPA_LOCUS23841</name>
</gene>
<evidence type="ECO:0000256" key="8">
    <source>
        <dbReference type="ARBA" id="ARBA00022912"/>
    </source>
</evidence>
<keyword evidence="6 10" id="KW-0963">Cytoplasm</keyword>
<evidence type="ECO:0000256" key="7">
    <source>
        <dbReference type="ARBA" id="ARBA00022801"/>
    </source>
</evidence>
<comment type="catalytic activity">
    <reaction evidence="10">
        <text>a phosphate monoester + H2O = an alcohol + phosphate</text>
        <dbReference type="Rhea" id="RHEA:15017"/>
        <dbReference type="ChEBI" id="CHEBI:15377"/>
        <dbReference type="ChEBI" id="CHEBI:30879"/>
        <dbReference type="ChEBI" id="CHEBI:43474"/>
        <dbReference type="ChEBI" id="CHEBI:67140"/>
        <dbReference type="EC" id="3.1.3.2"/>
    </reaction>
</comment>
<dbReference type="InterPro" id="IPR023485">
    <property type="entry name" value="Ptyr_pPase"/>
</dbReference>
<name>A0ABP0GHP6_CLALP</name>
<dbReference type="Pfam" id="PF01451">
    <property type="entry name" value="LMWPc"/>
    <property type="match status" value="1"/>
</dbReference>
<dbReference type="PRINTS" id="PR00719">
    <property type="entry name" value="LMWPTPASE"/>
</dbReference>
<dbReference type="PRINTS" id="PR00720">
    <property type="entry name" value="MAMMALPTPASE"/>
</dbReference>
<comment type="catalytic activity">
    <reaction evidence="10">
        <text>O-phospho-L-tyrosyl-[protein] + H2O = L-tyrosyl-[protein] + phosphate</text>
        <dbReference type="Rhea" id="RHEA:10684"/>
        <dbReference type="Rhea" id="RHEA-COMP:10136"/>
        <dbReference type="Rhea" id="RHEA-COMP:20101"/>
        <dbReference type="ChEBI" id="CHEBI:15377"/>
        <dbReference type="ChEBI" id="CHEBI:43474"/>
        <dbReference type="ChEBI" id="CHEBI:46858"/>
        <dbReference type="ChEBI" id="CHEBI:61978"/>
        <dbReference type="EC" id="3.1.3.48"/>
    </reaction>
</comment>
<dbReference type="EC" id="3.1.3.48" evidence="4 10"/>
<protein>
    <recommendedName>
        <fullName evidence="5 10">Low molecular weight phosphotyrosine protein phosphatase</fullName>
        <shortName evidence="10">LMW-PTP</shortName>
        <shortName evidence="10">LMW-PTPase</shortName>
        <ecNumber evidence="3 10">3.1.3.2</ecNumber>
        <ecNumber evidence="4 10">3.1.3.48</ecNumber>
    </recommendedName>
    <alternativeName>
        <fullName evidence="9 10">Low molecular weight cytosolic acid phosphatase</fullName>
    </alternativeName>
</protein>
<dbReference type="InterPro" id="IPR050438">
    <property type="entry name" value="LMW_PTPase"/>
</dbReference>
<keyword evidence="13" id="KW-1185">Reference proteome</keyword>
<feature type="domain" description="Phosphotyrosine protein phosphatase I" evidence="11">
    <location>
        <begin position="3"/>
        <end position="157"/>
    </location>
</feature>
<dbReference type="PANTHER" id="PTHR11717">
    <property type="entry name" value="LOW MOLECULAR WEIGHT PROTEIN TYROSINE PHOSPHATASE"/>
    <property type="match status" value="1"/>
</dbReference>
<comment type="similarity">
    <text evidence="2 10">Belongs to the low molecular weight phosphotyrosine protein phosphatase family.</text>
</comment>
<dbReference type="InterPro" id="IPR017867">
    <property type="entry name" value="Tyr_phospatase_low_mol_wt"/>
</dbReference>
<sequence length="160" mass="18324">MSNSALFVCLGNICRSPIAEACFKQLLQEKGVLANWRVDSAATSRYEIGSSPDRRGQKCMKKHKIFHHVENHRARQITAKDYDEFDYIFGMDDSNMSNLQNMAPKKSYKAQLLLLGSFDDDKSSGGIIEDPYYGTDDEDFEVVYQQCLRSCRNFLQEKSI</sequence>
<evidence type="ECO:0000313" key="13">
    <source>
        <dbReference type="Proteomes" id="UP001642483"/>
    </source>
</evidence>
<keyword evidence="7 10" id="KW-0378">Hydrolase</keyword>
<proteinExistence type="inferred from homology"/>
<evidence type="ECO:0000256" key="10">
    <source>
        <dbReference type="RuleBase" id="RU368115"/>
    </source>
</evidence>
<dbReference type="Gene3D" id="3.40.50.2300">
    <property type="match status" value="1"/>
</dbReference>
<accession>A0ABP0GHP6</accession>
<organism evidence="12 13">
    <name type="scientific">Clavelina lepadiformis</name>
    <name type="common">Light-bulb sea squirt</name>
    <name type="synonym">Ascidia lepadiformis</name>
    <dbReference type="NCBI Taxonomy" id="159417"/>
    <lineage>
        <taxon>Eukaryota</taxon>
        <taxon>Metazoa</taxon>
        <taxon>Chordata</taxon>
        <taxon>Tunicata</taxon>
        <taxon>Ascidiacea</taxon>
        <taxon>Aplousobranchia</taxon>
        <taxon>Clavelinidae</taxon>
        <taxon>Clavelina</taxon>
    </lineage>
</organism>
<dbReference type="Proteomes" id="UP001642483">
    <property type="component" value="Unassembled WGS sequence"/>
</dbReference>
<comment type="function">
    <text evidence="10">Acts on tyrosine phosphorylated proteins, low-MW aryl phosphates and natural and synthetic acyl phosphates.</text>
</comment>
<dbReference type="PANTHER" id="PTHR11717:SF7">
    <property type="entry name" value="LOW MOLECULAR WEIGHT PHOSPHOTYROSINE PROTEIN PHOSPHATASE"/>
    <property type="match status" value="1"/>
</dbReference>
<evidence type="ECO:0000256" key="2">
    <source>
        <dbReference type="ARBA" id="ARBA00011063"/>
    </source>
</evidence>
<evidence type="ECO:0000313" key="12">
    <source>
        <dbReference type="EMBL" id="CAK8691266.1"/>
    </source>
</evidence>
<reference evidence="12 13" key="1">
    <citation type="submission" date="2024-02" db="EMBL/GenBank/DDBJ databases">
        <authorList>
            <person name="Daric V."/>
            <person name="Darras S."/>
        </authorList>
    </citation>
    <scope>NUCLEOTIDE SEQUENCE [LARGE SCALE GENOMIC DNA]</scope>
</reference>
<dbReference type="EMBL" id="CAWYQH010000119">
    <property type="protein sequence ID" value="CAK8691266.1"/>
    <property type="molecule type" value="Genomic_DNA"/>
</dbReference>
<evidence type="ECO:0000256" key="4">
    <source>
        <dbReference type="ARBA" id="ARBA00013064"/>
    </source>
</evidence>
<dbReference type="EC" id="3.1.3.2" evidence="3 10"/>
<evidence type="ECO:0000256" key="3">
    <source>
        <dbReference type="ARBA" id="ARBA00012646"/>
    </source>
</evidence>
<comment type="subcellular location">
    <subcellularLocation>
        <location evidence="1 10">Cytoplasm</location>
    </subcellularLocation>
</comment>
<evidence type="ECO:0000256" key="6">
    <source>
        <dbReference type="ARBA" id="ARBA00022490"/>
    </source>
</evidence>
<dbReference type="InterPro" id="IPR002115">
    <property type="entry name" value="Tyr_Pase_low_mol_wt_mml"/>
</dbReference>
<evidence type="ECO:0000256" key="9">
    <source>
        <dbReference type="ARBA" id="ARBA00032347"/>
    </source>
</evidence>
<evidence type="ECO:0000259" key="11">
    <source>
        <dbReference type="SMART" id="SM00226"/>
    </source>
</evidence>
<dbReference type="InterPro" id="IPR036196">
    <property type="entry name" value="Ptyr_pPase_sf"/>
</dbReference>
<keyword evidence="8 10" id="KW-0904">Protein phosphatase</keyword>
<comment type="caution">
    <text evidence="12">The sequence shown here is derived from an EMBL/GenBank/DDBJ whole genome shotgun (WGS) entry which is preliminary data.</text>
</comment>
<dbReference type="SUPFAM" id="SSF52788">
    <property type="entry name" value="Phosphotyrosine protein phosphatases I"/>
    <property type="match status" value="1"/>
</dbReference>
<evidence type="ECO:0000256" key="1">
    <source>
        <dbReference type="ARBA" id="ARBA00004496"/>
    </source>
</evidence>
<evidence type="ECO:0000256" key="5">
    <source>
        <dbReference type="ARBA" id="ARBA00017603"/>
    </source>
</evidence>
<dbReference type="CDD" id="cd16343">
    <property type="entry name" value="LMWPTP"/>
    <property type="match status" value="1"/>
</dbReference>
<dbReference type="SMART" id="SM00226">
    <property type="entry name" value="LMWPc"/>
    <property type="match status" value="1"/>
</dbReference>